<protein>
    <submittedName>
        <fullName evidence="11">Cl-channel voltage-gated family protein (TC.CIC)</fullName>
    </submittedName>
</protein>
<evidence type="ECO:0000256" key="1">
    <source>
        <dbReference type="ARBA" id="ARBA00004141"/>
    </source>
</evidence>
<evidence type="ECO:0000256" key="9">
    <source>
        <dbReference type="SAM" id="Phobius"/>
    </source>
</evidence>
<evidence type="ECO:0000256" key="5">
    <source>
        <dbReference type="ARBA" id="ARBA00023065"/>
    </source>
</evidence>
<dbReference type="PROSITE" id="PS51371">
    <property type="entry name" value="CBS"/>
    <property type="match status" value="2"/>
</dbReference>
<name>A0A075FHV8_9ARCH</name>
<dbReference type="Pfam" id="PF00654">
    <property type="entry name" value="Voltage_CLC"/>
    <property type="match status" value="1"/>
</dbReference>
<reference evidence="11" key="1">
    <citation type="journal article" date="2014" name="Genome Biol. Evol.">
        <title>Pangenome evidence for extensive interdomain horizontal transfer affecting lineage core and shell genes in uncultured planktonic thaumarchaeota and euryarchaeota.</title>
        <authorList>
            <person name="Deschamps P."/>
            <person name="Zivanovic Y."/>
            <person name="Moreira D."/>
            <person name="Rodriguez-Valera F."/>
            <person name="Lopez-Garcia P."/>
        </authorList>
    </citation>
    <scope>NUCLEOTIDE SEQUENCE</scope>
</reference>
<feature type="transmembrane region" description="Helical" evidence="9">
    <location>
        <begin position="222"/>
        <end position="241"/>
    </location>
</feature>
<feature type="domain" description="CBS" evidence="10">
    <location>
        <begin position="480"/>
        <end position="537"/>
    </location>
</feature>
<dbReference type="GO" id="GO:0005886">
    <property type="term" value="C:plasma membrane"/>
    <property type="evidence" value="ECO:0007669"/>
    <property type="project" value="TreeGrafter"/>
</dbReference>
<dbReference type="SMART" id="SM00116">
    <property type="entry name" value="CBS"/>
    <property type="match status" value="2"/>
</dbReference>
<feature type="transmembrane region" description="Helical" evidence="9">
    <location>
        <begin position="335"/>
        <end position="357"/>
    </location>
</feature>
<keyword evidence="8" id="KW-0129">CBS domain</keyword>
<sequence length="851" mass="90461">MVAALSTKSVRLVRKARSYSPRLFLRISMAKREPFDLTGPTNINLLEACTIGVVAAIGAVLLKDGVGFLGAWRIVGVDYANANWGQWHFLFLPAVGLLGGAIAGALIQFVAPEATGSGIPQVKAVIMGVPQDLGLRTAAVKLISCVVALGSGLSMGREGPTVQLSAALSAKASELIRSSPKHRAQLIAAGAGAGLAAAFNAPLAGALFVLEELIGRISGFTVGTAVVACFMAAVLSRLVGVHSLDIEMGKLNGLSTFFPIDIPFYVLLGVAAGVVGAIFNKAIIGGLTFNRDFLKWPVTVTCGLAGLLSGVLVASAPPLYNDYSGLREALVAGNLGLNAIVLALVLQFVLTIVAYSSGAPGGLFAPSLTMGACLGLLVAFVEQQFCGSANSVAFAIVGMGAVFCAVARVPMTAVVIIFEMTTDFNVVLPLMICSVVSYLVAEKLDPGSIYDQLLEWGGIDSESLESKPSIMTTMTAGQIMKHPVETIEELASLAQIRSQFAVSRHHGFPVLDQEKNIVGMLTEHDLLTFKQEQEQEEYITAQKIMVPNPVTIDAEQSLAEAVLLFDNYKISRIPVVENGRLVGIVTREDVATAESSTLPGGADKSRRDPKVASFVTYETRALSESKSRVLVILQEDSEINRRSLVSLAAIIAKKKAFDLECLHVQANTKSDNDHRLLVQQAEAVARELVVTVHTSVRLAKHQATAVGEIIDRRPIEMVVLALNSATDLIELELIVEQTTCPILASSSSYLGNARTIVLSTVGLDQEQTAVAHATGELFRQSSGAKDATLKVIAVESEKTSKIIEQFSQRDHSADELAILALSRQNFLALIKNAEVRELLKCQVPIIFSVGQ</sequence>
<keyword evidence="3 9" id="KW-0812">Transmembrane</keyword>
<dbReference type="Pfam" id="PF00571">
    <property type="entry name" value="CBS"/>
    <property type="match status" value="2"/>
</dbReference>
<feature type="transmembrane region" description="Helical" evidence="9">
    <location>
        <begin position="393"/>
        <end position="418"/>
    </location>
</feature>
<comment type="subcellular location">
    <subcellularLocation>
        <location evidence="1">Membrane</location>
        <topology evidence="1">Multi-pass membrane protein</topology>
    </subcellularLocation>
</comment>
<dbReference type="InterPro" id="IPR014743">
    <property type="entry name" value="Cl-channel_core"/>
</dbReference>
<dbReference type="Gene3D" id="3.10.580.10">
    <property type="entry name" value="CBS-domain"/>
    <property type="match status" value="1"/>
</dbReference>
<keyword evidence="4 9" id="KW-1133">Transmembrane helix</keyword>
<evidence type="ECO:0000256" key="6">
    <source>
        <dbReference type="ARBA" id="ARBA00023136"/>
    </source>
</evidence>
<evidence type="ECO:0000256" key="2">
    <source>
        <dbReference type="ARBA" id="ARBA00022448"/>
    </source>
</evidence>
<dbReference type="SUPFAM" id="SSF54631">
    <property type="entry name" value="CBS-domain pair"/>
    <property type="match status" value="1"/>
</dbReference>
<gene>
    <name evidence="11" type="primary">TC.CIC</name>
</gene>
<dbReference type="InterPro" id="IPR046342">
    <property type="entry name" value="CBS_dom_sf"/>
</dbReference>
<accession>A0A075FHV8</accession>
<evidence type="ECO:0000259" key="10">
    <source>
        <dbReference type="PROSITE" id="PS51371"/>
    </source>
</evidence>
<evidence type="ECO:0000256" key="7">
    <source>
        <dbReference type="ARBA" id="ARBA00023214"/>
    </source>
</evidence>
<keyword evidence="2" id="KW-0813">Transport</keyword>
<feature type="transmembrane region" description="Helical" evidence="9">
    <location>
        <begin position="424"/>
        <end position="441"/>
    </location>
</feature>
<feature type="transmembrane region" description="Helical" evidence="9">
    <location>
        <begin position="186"/>
        <end position="210"/>
    </location>
</feature>
<evidence type="ECO:0000313" key="11">
    <source>
        <dbReference type="EMBL" id="AIE90995.1"/>
    </source>
</evidence>
<dbReference type="AlphaFoldDB" id="A0A075FHV8"/>
<feature type="transmembrane region" description="Helical" evidence="9">
    <location>
        <begin position="87"/>
        <end position="111"/>
    </location>
</feature>
<dbReference type="InterPro" id="IPR000644">
    <property type="entry name" value="CBS_dom"/>
</dbReference>
<evidence type="ECO:0000256" key="4">
    <source>
        <dbReference type="ARBA" id="ARBA00022989"/>
    </source>
</evidence>
<dbReference type="PANTHER" id="PTHR45711">
    <property type="entry name" value="CHLORIDE CHANNEL PROTEIN"/>
    <property type="match status" value="1"/>
</dbReference>
<dbReference type="Gene3D" id="1.10.3080.10">
    <property type="entry name" value="Clc chloride channel"/>
    <property type="match status" value="1"/>
</dbReference>
<dbReference type="GO" id="GO:0005247">
    <property type="term" value="F:voltage-gated chloride channel activity"/>
    <property type="evidence" value="ECO:0007669"/>
    <property type="project" value="TreeGrafter"/>
</dbReference>
<dbReference type="EMBL" id="KF900324">
    <property type="protein sequence ID" value="AIE90995.1"/>
    <property type="molecule type" value="Genomic_DNA"/>
</dbReference>
<keyword evidence="6 9" id="KW-0472">Membrane</keyword>
<organism evidence="11">
    <name type="scientific">uncultured marine thaumarchaeote AD1000_100_C06</name>
    <dbReference type="NCBI Taxonomy" id="1455887"/>
    <lineage>
        <taxon>Archaea</taxon>
        <taxon>Nitrososphaerota</taxon>
        <taxon>environmental samples</taxon>
    </lineage>
</organism>
<dbReference type="InterPro" id="IPR001807">
    <property type="entry name" value="ClC"/>
</dbReference>
<evidence type="ECO:0000256" key="8">
    <source>
        <dbReference type="PROSITE-ProRule" id="PRU00703"/>
    </source>
</evidence>
<feature type="transmembrane region" description="Helical" evidence="9">
    <location>
        <begin position="363"/>
        <end position="381"/>
    </location>
</feature>
<keyword evidence="5" id="KW-0406">Ion transport</keyword>
<feature type="transmembrane region" description="Helical" evidence="9">
    <location>
        <begin position="262"/>
        <end position="284"/>
    </location>
</feature>
<dbReference type="SUPFAM" id="SSF81340">
    <property type="entry name" value="Clc chloride channel"/>
    <property type="match status" value="1"/>
</dbReference>
<feature type="domain" description="CBS" evidence="10">
    <location>
        <begin position="545"/>
        <end position="600"/>
    </location>
</feature>
<dbReference type="PRINTS" id="PR00762">
    <property type="entry name" value="CLCHANNEL"/>
</dbReference>
<dbReference type="PANTHER" id="PTHR45711:SF10">
    <property type="entry name" value="CHLORIDE CHANNEL PROTEIN"/>
    <property type="match status" value="1"/>
</dbReference>
<evidence type="ECO:0000256" key="3">
    <source>
        <dbReference type="ARBA" id="ARBA00022692"/>
    </source>
</evidence>
<keyword evidence="7" id="KW-0868">Chloride</keyword>
<dbReference type="CDD" id="cd01031">
    <property type="entry name" value="EriC"/>
    <property type="match status" value="1"/>
</dbReference>
<feature type="transmembrane region" description="Helical" evidence="9">
    <location>
        <begin position="296"/>
        <end position="314"/>
    </location>
</feature>
<proteinExistence type="predicted"/>